<evidence type="ECO:0000256" key="1">
    <source>
        <dbReference type="SAM" id="Coils"/>
    </source>
</evidence>
<evidence type="ECO:0000313" key="3">
    <source>
        <dbReference type="EMBL" id="KAJ5080284.1"/>
    </source>
</evidence>
<feature type="compositionally biased region" description="Basic residues" evidence="2">
    <location>
        <begin position="282"/>
        <end position="291"/>
    </location>
</feature>
<gene>
    <name evidence="3" type="ORF">M0811_03769</name>
</gene>
<name>A0A9Q0LXD7_ANAIG</name>
<evidence type="ECO:0000256" key="2">
    <source>
        <dbReference type="SAM" id="MobiDB-lite"/>
    </source>
</evidence>
<sequence>MEKNYQGNHSLEDNIPYYLQKFCQLIFDVEPDLLKISLHQKEFIETLSTKEKELLKQIKLLDKLGIIKYELTENENLESAITHHDELYQLLETLEEIIDQSFVYIEDNLFEDANILLSTLVQVADQSFDEAVYSDNEIKRYFFYFHESEDLYFNEYKKLIVSENNEKFREKVDHLLEIYESSVDLEKNIIPENKTQELQKIKEEIKKLLEIMKEQIIQFEQKVEFNFQQLETFLNIRKELDYENISKAKDYSDEKNTQDPKKIKFMIQEKQEKKQKQEQKATKRIAKKERN</sequence>
<dbReference type="EMBL" id="JAPDFW010000011">
    <property type="protein sequence ID" value="KAJ5080284.1"/>
    <property type="molecule type" value="Genomic_DNA"/>
</dbReference>
<feature type="coiled-coil region" evidence="1">
    <location>
        <begin position="195"/>
        <end position="222"/>
    </location>
</feature>
<keyword evidence="4" id="KW-1185">Reference proteome</keyword>
<proteinExistence type="predicted"/>
<feature type="compositionally biased region" description="Basic and acidic residues" evidence="2">
    <location>
        <begin position="269"/>
        <end position="281"/>
    </location>
</feature>
<evidence type="ECO:0000313" key="4">
    <source>
        <dbReference type="Proteomes" id="UP001149090"/>
    </source>
</evidence>
<comment type="caution">
    <text evidence="3">The sequence shown here is derived from an EMBL/GenBank/DDBJ whole genome shotgun (WGS) entry which is preliminary data.</text>
</comment>
<protein>
    <submittedName>
        <fullName evidence="3">Uncharacterized protein</fullName>
    </submittedName>
</protein>
<feature type="region of interest" description="Disordered" evidence="2">
    <location>
        <begin position="269"/>
        <end position="291"/>
    </location>
</feature>
<dbReference type="AlphaFoldDB" id="A0A9Q0LXD7"/>
<dbReference type="Proteomes" id="UP001149090">
    <property type="component" value="Unassembled WGS sequence"/>
</dbReference>
<reference evidence="3" key="1">
    <citation type="submission" date="2022-10" db="EMBL/GenBank/DDBJ databases">
        <title>Novel sulphate-reducing endosymbionts in the free-living metamonad Anaeramoeba.</title>
        <authorList>
            <person name="Jerlstrom-Hultqvist J."/>
            <person name="Cepicka I."/>
            <person name="Gallot-Lavallee L."/>
            <person name="Salas-Leiva D."/>
            <person name="Curtis B.A."/>
            <person name="Zahonova K."/>
            <person name="Pipaliya S."/>
            <person name="Dacks J."/>
            <person name="Roger A.J."/>
        </authorList>
    </citation>
    <scope>NUCLEOTIDE SEQUENCE</scope>
    <source>
        <strain evidence="3">BMAN</strain>
    </source>
</reference>
<keyword evidence="1" id="KW-0175">Coiled coil</keyword>
<organism evidence="3 4">
    <name type="scientific">Anaeramoeba ignava</name>
    <name type="common">Anaerobic marine amoeba</name>
    <dbReference type="NCBI Taxonomy" id="1746090"/>
    <lineage>
        <taxon>Eukaryota</taxon>
        <taxon>Metamonada</taxon>
        <taxon>Anaeramoebidae</taxon>
        <taxon>Anaeramoeba</taxon>
    </lineage>
</organism>
<accession>A0A9Q0LXD7</accession>